<keyword evidence="2" id="KW-1185">Reference proteome</keyword>
<dbReference type="EMBL" id="MCGE01000003">
    <property type="protein sequence ID" value="ORZ23505.1"/>
    <property type="molecule type" value="Genomic_DNA"/>
</dbReference>
<comment type="caution">
    <text evidence="1">The sequence shown here is derived from an EMBL/GenBank/DDBJ whole genome shotgun (WGS) entry which is preliminary data.</text>
</comment>
<dbReference type="SUPFAM" id="SSF49348">
    <property type="entry name" value="Clathrin adaptor appendage domain"/>
    <property type="match status" value="1"/>
</dbReference>
<evidence type="ECO:0000313" key="2">
    <source>
        <dbReference type="Proteomes" id="UP000193560"/>
    </source>
</evidence>
<dbReference type="STRING" id="90262.A0A1X2IWS7"/>
<sequence length="89" mass="9921">MQQYTVQKFLAALKQDISQVLFNSNRSQGSITDLQYQAAVPKTHHLQMAASSNTTTAVKLRLRISYVLSDAAQKVDDKAEYGPFPDNAF</sequence>
<gene>
    <name evidence="1" type="ORF">BCR42DRAFT_433169</name>
</gene>
<dbReference type="Proteomes" id="UP000193560">
    <property type="component" value="Unassembled WGS sequence"/>
</dbReference>
<accession>A0A1X2IWS7</accession>
<evidence type="ECO:0000313" key="1">
    <source>
        <dbReference type="EMBL" id="ORZ23505.1"/>
    </source>
</evidence>
<dbReference type="AlphaFoldDB" id="A0A1X2IWS7"/>
<protein>
    <submittedName>
        <fullName evidence="1">Uncharacterized protein</fullName>
    </submittedName>
</protein>
<name>A0A1X2IWS7_9FUNG</name>
<dbReference type="InterPro" id="IPR013041">
    <property type="entry name" value="Clathrin_app_Ig-like_sf"/>
</dbReference>
<reference evidence="1 2" key="1">
    <citation type="submission" date="2016-07" db="EMBL/GenBank/DDBJ databases">
        <title>Pervasive Adenine N6-methylation of Active Genes in Fungi.</title>
        <authorList>
            <consortium name="DOE Joint Genome Institute"/>
            <person name="Mondo S.J."/>
            <person name="Dannebaum R.O."/>
            <person name="Kuo R.C."/>
            <person name="Labutti K."/>
            <person name="Haridas S."/>
            <person name="Kuo A."/>
            <person name="Salamov A."/>
            <person name="Ahrendt S.R."/>
            <person name="Lipzen A."/>
            <person name="Sullivan W."/>
            <person name="Andreopoulos W.B."/>
            <person name="Clum A."/>
            <person name="Lindquist E."/>
            <person name="Daum C."/>
            <person name="Ramamoorthy G.K."/>
            <person name="Gryganskyi A."/>
            <person name="Culley D."/>
            <person name="Magnuson J.K."/>
            <person name="James T.Y."/>
            <person name="O'Malley M.A."/>
            <person name="Stajich J.E."/>
            <person name="Spatafora J.W."/>
            <person name="Visel A."/>
            <person name="Grigoriev I.V."/>
        </authorList>
    </citation>
    <scope>NUCLEOTIDE SEQUENCE [LARGE SCALE GENOMIC DNA]</scope>
    <source>
        <strain evidence="1 2">NRRL 1336</strain>
    </source>
</reference>
<proteinExistence type="predicted"/>
<organism evidence="1 2">
    <name type="scientific">Absidia repens</name>
    <dbReference type="NCBI Taxonomy" id="90262"/>
    <lineage>
        <taxon>Eukaryota</taxon>
        <taxon>Fungi</taxon>
        <taxon>Fungi incertae sedis</taxon>
        <taxon>Mucoromycota</taxon>
        <taxon>Mucoromycotina</taxon>
        <taxon>Mucoromycetes</taxon>
        <taxon>Mucorales</taxon>
        <taxon>Cunninghamellaceae</taxon>
        <taxon>Absidia</taxon>
    </lineage>
</organism>
<dbReference type="Gene3D" id="2.60.40.1230">
    <property type="match status" value="1"/>
</dbReference>